<dbReference type="SUPFAM" id="SSF52922">
    <property type="entry name" value="TK C-terminal domain-like"/>
    <property type="match status" value="1"/>
</dbReference>
<evidence type="ECO:0000256" key="5">
    <source>
        <dbReference type="ARBA" id="ARBA00022723"/>
    </source>
</evidence>
<dbReference type="InterPro" id="IPR049557">
    <property type="entry name" value="Transketolase_CS"/>
</dbReference>
<dbReference type="PROSITE" id="PS00801">
    <property type="entry name" value="TRANSKETOLASE_1"/>
    <property type="match status" value="1"/>
</dbReference>
<evidence type="ECO:0000256" key="10">
    <source>
        <dbReference type="HAMAP-Rule" id="MF_00315"/>
    </source>
</evidence>
<dbReference type="RefSeq" id="WP_167695646.1">
    <property type="nucleotide sequence ID" value="NZ_CP118185.1"/>
</dbReference>
<evidence type="ECO:0000256" key="9">
    <source>
        <dbReference type="ARBA" id="ARBA00023229"/>
    </source>
</evidence>
<evidence type="ECO:0000256" key="1">
    <source>
        <dbReference type="ARBA" id="ARBA00004980"/>
    </source>
</evidence>
<comment type="function">
    <text evidence="10">Catalyzes the acyloin condensation reaction between C atoms 2 and 3 of pyruvate and glyceraldehyde 3-phosphate to yield 1-deoxy-D-xylulose-5-phosphate (DXP).</text>
</comment>
<dbReference type="EMBL" id="JAATLM010000001">
    <property type="protein sequence ID" value="NIZ69559.1"/>
    <property type="molecule type" value="Genomic_DNA"/>
</dbReference>
<feature type="binding site" evidence="10">
    <location>
        <position position="179"/>
    </location>
    <ligand>
        <name>Mg(2+)</name>
        <dbReference type="ChEBI" id="CHEBI:18420"/>
    </ligand>
</feature>
<feature type="domain" description="Transketolase-like pyrimidine-binding" evidence="11">
    <location>
        <begin position="272"/>
        <end position="435"/>
    </location>
</feature>
<dbReference type="GO" id="GO:0016114">
    <property type="term" value="P:terpenoid biosynthetic process"/>
    <property type="evidence" value="ECO:0007669"/>
    <property type="project" value="UniProtKB-UniRule"/>
</dbReference>
<keyword evidence="5 10" id="KW-0479">Metal-binding</keyword>
<evidence type="ECO:0000256" key="8">
    <source>
        <dbReference type="ARBA" id="ARBA00023052"/>
    </source>
</evidence>
<dbReference type="InterPro" id="IPR009014">
    <property type="entry name" value="Transketo_C/PFOR_II"/>
</dbReference>
<dbReference type="GO" id="GO:0009228">
    <property type="term" value="P:thiamine biosynthetic process"/>
    <property type="evidence" value="ECO:0007669"/>
    <property type="project" value="UniProtKB-UniRule"/>
</dbReference>
<dbReference type="Gene3D" id="3.40.50.970">
    <property type="match status" value="2"/>
</dbReference>
<evidence type="ECO:0000256" key="2">
    <source>
        <dbReference type="ARBA" id="ARBA00011081"/>
    </source>
</evidence>
<evidence type="ECO:0000313" key="12">
    <source>
        <dbReference type="EMBL" id="NIZ69559.1"/>
    </source>
</evidence>
<proteinExistence type="inferred from homology"/>
<keyword evidence="6 10" id="KW-0460">Magnesium</keyword>
<dbReference type="GO" id="GO:0008661">
    <property type="term" value="F:1-deoxy-D-xylulose-5-phosphate synthase activity"/>
    <property type="evidence" value="ECO:0007669"/>
    <property type="project" value="UniProtKB-UniRule"/>
</dbReference>
<keyword evidence="13" id="KW-1185">Reference proteome</keyword>
<organism evidence="12 13">
    <name type="scientific">Entomospira culicis</name>
    <dbReference type="NCBI Taxonomy" id="2719989"/>
    <lineage>
        <taxon>Bacteria</taxon>
        <taxon>Pseudomonadati</taxon>
        <taxon>Spirochaetota</taxon>
        <taxon>Spirochaetia</taxon>
        <taxon>Spirochaetales</taxon>
        <taxon>Spirochaetaceae</taxon>
        <taxon>Entomospira</taxon>
    </lineage>
</organism>
<comment type="subunit">
    <text evidence="3 10">Homodimer.</text>
</comment>
<feature type="binding site" evidence="10">
    <location>
        <position position="179"/>
    </location>
    <ligand>
        <name>thiamine diphosphate</name>
        <dbReference type="ChEBI" id="CHEBI:58937"/>
    </ligand>
</feature>
<dbReference type="Gene3D" id="3.40.50.920">
    <property type="match status" value="1"/>
</dbReference>
<dbReference type="GO" id="GO:0030976">
    <property type="term" value="F:thiamine pyrophosphate binding"/>
    <property type="evidence" value="ECO:0007669"/>
    <property type="project" value="UniProtKB-UniRule"/>
</dbReference>
<dbReference type="InterPro" id="IPR005477">
    <property type="entry name" value="Dxylulose-5-P_synthase"/>
</dbReference>
<dbReference type="SMART" id="SM00861">
    <property type="entry name" value="Transket_pyr"/>
    <property type="match status" value="1"/>
</dbReference>
<accession>A0A968KUH0</accession>
<comment type="catalytic activity">
    <reaction evidence="10">
        <text>D-glyceraldehyde 3-phosphate + pyruvate + H(+) = 1-deoxy-D-xylulose 5-phosphate + CO2</text>
        <dbReference type="Rhea" id="RHEA:12605"/>
        <dbReference type="ChEBI" id="CHEBI:15361"/>
        <dbReference type="ChEBI" id="CHEBI:15378"/>
        <dbReference type="ChEBI" id="CHEBI:16526"/>
        <dbReference type="ChEBI" id="CHEBI:57792"/>
        <dbReference type="ChEBI" id="CHEBI:59776"/>
        <dbReference type="EC" id="2.2.1.7"/>
    </reaction>
</comment>
<feature type="binding site" evidence="10">
    <location>
        <position position="77"/>
    </location>
    <ligand>
        <name>thiamine diphosphate</name>
        <dbReference type="ChEBI" id="CHEBI:58937"/>
    </ligand>
</feature>
<evidence type="ECO:0000256" key="7">
    <source>
        <dbReference type="ARBA" id="ARBA00022977"/>
    </source>
</evidence>
<evidence type="ECO:0000256" key="3">
    <source>
        <dbReference type="ARBA" id="ARBA00011738"/>
    </source>
</evidence>
<dbReference type="CDD" id="cd02007">
    <property type="entry name" value="TPP_DXS"/>
    <property type="match status" value="1"/>
</dbReference>
<evidence type="ECO:0000256" key="4">
    <source>
        <dbReference type="ARBA" id="ARBA00022679"/>
    </source>
</evidence>
<name>A0A968KUH0_9SPIO</name>
<protein>
    <recommendedName>
        <fullName evidence="10">1-deoxy-D-xylulose-5-phosphate synthase</fullName>
        <ecNumber evidence="10">2.2.1.7</ecNumber>
    </recommendedName>
    <alternativeName>
        <fullName evidence="10">1-deoxyxylulose-5-phosphate synthase</fullName>
        <shortName evidence="10">DXP synthase</shortName>
        <shortName evidence="10">DXPS</shortName>
    </alternativeName>
</protein>
<keyword evidence="9 10" id="KW-0414">Isoprene biosynthesis</keyword>
<dbReference type="HAMAP" id="MF_00315">
    <property type="entry name" value="DXP_synth"/>
    <property type="match status" value="1"/>
</dbReference>
<dbReference type="NCBIfam" id="NF003933">
    <property type="entry name" value="PRK05444.2-2"/>
    <property type="match status" value="1"/>
</dbReference>
<dbReference type="InterPro" id="IPR029061">
    <property type="entry name" value="THDP-binding"/>
</dbReference>
<dbReference type="PANTHER" id="PTHR43322">
    <property type="entry name" value="1-D-DEOXYXYLULOSE 5-PHOSPHATE SYNTHASE-RELATED"/>
    <property type="match status" value="1"/>
</dbReference>
<dbReference type="EC" id="2.2.1.7" evidence="10"/>
<feature type="binding site" evidence="10">
    <location>
        <position position="248"/>
    </location>
    <ligand>
        <name>thiamine diphosphate</name>
        <dbReference type="ChEBI" id="CHEBI:58937"/>
    </ligand>
</feature>
<dbReference type="InterPro" id="IPR005475">
    <property type="entry name" value="Transketolase-like_Pyr-bd"/>
</dbReference>
<dbReference type="AlphaFoldDB" id="A0A968KUH0"/>
<evidence type="ECO:0000256" key="6">
    <source>
        <dbReference type="ARBA" id="ARBA00022842"/>
    </source>
</evidence>
<dbReference type="PANTHER" id="PTHR43322:SF5">
    <property type="entry name" value="1-DEOXY-D-XYLULOSE-5-PHOSPHATE SYNTHASE, CHLOROPLASTIC"/>
    <property type="match status" value="1"/>
</dbReference>
<dbReference type="Pfam" id="PF13292">
    <property type="entry name" value="DXP_synthase_N"/>
    <property type="match status" value="2"/>
</dbReference>
<dbReference type="Pfam" id="PF02779">
    <property type="entry name" value="Transket_pyr"/>
    <property type="match status" value="1"/>
</dbReference>
<comment type="cofactor">
    <cofactor evidence="10">
        <name>thiamine diphosphate</name>
        <dbReference type="ChEBI" id="CHEBI:58937"/>
    </cofactor>
    <text evidence="10">Binds 1 thiamine pyrophosphate per subunit.</text>
</comment>
<dbReference type="GO" id="GO:0005829">
    <property type="term" value="C:cytosol"/>
    <property type="evidence" value="ECO:0007669"/>
    <property type="project" value="TreeGrafter"/>
</dbReference>
<keyword evidence="8 10" id="KW-0786">Thiamine pyrophosphate</keyword>
<comment type="caution">
    <text evidence="12">The sequence shown here is derived from an EMBL/GenBank/DDBJ whole genome shotgun (WGS) entry which is preliminary data.</text>
</comment>
<gene>
    <name evidence="10" type="primary">dxs</name>
    <name evidence="12" type="ORF">HCT48_04930</name>
</gene>
<comment type="cofactor">
    <cofactor evidence="10">
        <name>Mg(2+)</name>
        <dbReference type="ChEBI" id="CHEBI:18420"/>
    </cofactor>
    <text evidence="10">Binds 1 Mg(2+) ion per subunit.</text>
</comment>
<dbReference type="InterPro" id="IPR033248">
    <property type="entry name" value="Transketolase_C"/>
</dbReference>
<comment type="similarity">
    <text evidence="2 10">Belongs to the transketolase family. DXPS subfamily.</text>
</comment>
<sequence>MMNNNEILEGKFPLAYIKSLPAQQLADVAQRMRSAMVESLLESGGHFSSNLGTIELTLALHYVFNSPRDKFLFDVGHQCYAHKIITGRGEAFASIRQFGGLSGFTRPQESEHDILSSGHASVSLSVAAGMVAGQALEMRKQERVLAIIGDAGLSGGIAFEALNHIGAMGLPVIVILNDNQMSIAPGCGALHEHLAILEDRNFFTTLGFEYWGDYDGHDCALMVDLFTKAKAVQRPLLIHLKTQKGKGYPAAEIDPIAYHGITGKGQAKASAPSYTQIFSEALVGLAQKHEDVVAITAAMPSGTGVDKLEKLMPQRCYDVGIAEQHAVAFASGLALAGKRVVVALYATFLQRAVDQVIHDVVMQRLPMIITLDRAGVVAGDGESHQGVYDIALLQSLPNLIFLAPASGEELKLMLSWASEQSTLVVIRYAKAEIPDAQLKIPLEPLVLGVGVFWHRVEDAAILLVSLGSLAIEVERAIEYLGERNIAVDHCHARFIKPLNVEYWQSLLAKYSLVVTLEEAVVDGGWGVQLASLMSMAQERPRFLHLGVESSLLPHGSRDDLLRFCQLDGTSIAQRVASYYQYLDDKSSADVV</sequence>
<dbReference type="GO" id="GO:0000287">
    <property type="term" value="F:magnesium ion binding"/>
    <property type="evidence" value="ECO:0007669"/>
    <property type="project" value="UniProtKB-UniRule"/>
</dbReference>
<comment type="pathway">
    <text evidence="1 10">Metabolic intermediate biosynthesis; 1-deoxy-D-xylulose 5-phosphate biosynthesis; 1-deoxy-D-xylulose 5-phosphate from D-glyceraldehyde 3-phosphate and pyruvate: step 1/1.</text>
</comment>
<dbReference type="GO" id="GO:0019288">
    <property type="term" value="P:isopentenyl diphosphate biosynthetic process, methylerythritol 4-phosphate pathway"/>
    <property type="evidence" value="ECO:0007669"/>
    <property type="project" value="TreeGrafter"/>
</dbReference>
<feature type="binding site" evidence="10">
    <location>
        <position position="323"/>
    </location>
    <ligand>
        <name>thiamine diphosphate</name>
        <dbReference type="ChEBI" id="CHEBI:58937"/>
    </ligand>
</feature>
<dbReference type="CDD" id="cd07033">
    <property type="entry name" value="TPP_PYR_DXS_TK_like"/>
    <property type="match status" value="1"/>
</dbReference>
<dbReference type="Proteomes" id="UP000778951">
    <property type="component" value="Unassembled WGS sequence"/>
</dbReference>
<keyword evidence="7 10" id="KW-0784">Thiamine biosynthesis</keyword>
<keyword evidence="4 10" id="KW-0808">Transferase</keyword>
<feature type="binding site" evidence="10">
    <location>
        <position position="150"/>
    </location>
    <ligand>
        <name>Mg(2+)</name>
        <dbReference type="ChEBI" id="CHEBI:18420"/>
    </ligand>
</feature>
<feature type="binding site" evidence="10">
    <location>
        <begin position="118"/>
        <end position="120"/>
    </location>
    <ligand>
        <name>thiamine diphosphate</name>
        <dbReference type="ChEBI" id="CHEBI:58937"/>
    </ligand>
</feature>
<reference evidence="12" key="1">
    <citation type="submission" date="2020-03" db="EMBL/GenBank/DDBJ databases">
        <title>Spirochaetal bacteria isolated from arthropods constitute a novel genus Entomospira genus novum within the order Spirochaetales.</title>
        <authorList>
            <person name="Grana-Miraglia L."/>
            <person name="Sikutova S."/>
            <person name="Fingerle V."/>
            <person name="Sing A."/>
            <person name="Castillo-Ramirez S."/>
            <person name="Margos G."/>
            <person name="Rudolf I."/>
        </authorList>
    </citation>
    <scope>NUCLEOTIDE SEQUENCE</scope>
    <source>
        <strain evidence="12">BR149</strain>
    </source>
</reference>
<dbReference type="Pfam" id="PF02780">
    <property type="entry name" value="Transketolase_C"/>
    <property type="match status" value="1"/>
</dbReference>
<feature type="binding site" evidence="10">
    <location>
        <begin position="151"/>
        <end position="152"/>
    </location>
    <ligand>
        <name>thiamine diphosphate</name>
        <dbReference type="ChEBI" id="CHEBI:58937"/>
    </ligand>
</feature>
<dbReference type="SUPFAM" id="SSF52518">
    <property type="entry name" value="Thiamin diphosphate-binding fold (THDP-binding)"/>
    <property type="match status" value="2"/>
</dbReference>
<evidence type="ECO:0000259" key="11">
    <source>
        <dbReference type="SMART" id="SM00861"/>
    </source>
</evidence>
<evidence type="ECO:0000313" key="13">
    <source>
        <dbReference type="Proteomes" id="UP000778951"/>
    </source>
</evidence>